<reference evidence="1" key="2">
    <citation type="submission" date="2011-02" db="EMBL/GenBank/DDBJ databases">
        <authorList>
            <person name="MacLean D."/>
        </authorList>
    </citation>
    <scope>NUCLEOTIDE SEQUENCE</scope>
</reference>
<accession>F0WRN8</accession>
<name>F0WRN8_9STRA</name>
<organism evidence="1">
    <name type="scientific">Albugo laibachii Nc14</name>
    <dbReference type="NCBI Taxonomy" id="890382"/>
    <lineage>
        <taxon>Eukaryota</taxon>
        <taxon>Sar</taxon>
        <taxon>Stramenopiles</taxon>
        <taxon>Oomycota</taxon>
        <taxon>Peronosporomycetes</taxon>
        <taxon>Albuginales</taxon>
        <taxon>Albuginaceae</taxon>
        <taxon>Albugo</taxon>
    </lineage>
</organism>
<dbReference type="HOGENOM" id="CLU_1231777_0_0_1"/>
<dbReference type="EMBL" id="FR824262">
    <property type="protein sequence ID" value="CCA24002.1"/>
    <property type="molecule type" value="Genomic_DNA"/>
</dbReference>
<proteinExistence type="predicted"/>
<evidence type="ECO:0000313" key="1">
    <source>
        <dbReference type="EMBL" id="CCA24002.1"/>
    </source>
</evidence>
<protein>
    <submittedName>
        <fullName evidence="1">AlNc14C217G9036 protein</fullName>
    </submittedName>
</protein>
<gene>
    <name evidence="1" type="primary">AlNc14C217G9036</name>
    <name evidence="1" type="ORF">ALNC14_101460</name>
</gene>
<reference evidence="1" key="1">
    <citation type="journal article" date="2011" name="PLoS Biol.">
        <title>Gene gain and loss during evolution of obligate parasitism in the white rust pathogen of Arabidopsis thaliana.</title>
        <authorList>
            <person name="Kemen E."/>
            <person name="Gardiner A."/>
            <person name="Schultz-Larsen T."/>
            <person name="Kemen A.C."/>
            <person name="Balmuth A.L."/>
            <person name="Robert-Seilaniantz A."/>
            <person name="Bailey K."/>
            <person name="Holub E."/>
            <person name="Studholme D.J."/>
            <person name="Maclean D."/>
            <person name="Jones J.D."/>
        </authorList>
    </citation>
    <scope>NUCLEOTIDE SEQUENCE</scope>
</reference>
<sequence length="273" mass="31001">MQMNTELEVLTLCKRDIARWRESPRNLTEMQLMSYFCIQGIWELCLSGAIEKTTSNLRNCWIRQHNYSVDSTSFLLFQYSPQVIMAKSMLSVPLLLLLSALALDLNGKVASSDISNDKLHVLYQPRATGTFRGQRDLTVSRLLNDQVTEVPELSGISLIYGSNPAKLHLYSGSLTLAYNTTVLITFKERTTTRYPNADDVAWMERIIEGTIETKDVPYHLITTYNKEAVDKLAPDVMAKIPLALKAFKQYLPKVSPQPDANHVRVLKASQWEK</sequence>
<dbReference type="AlphaFoldDB" id="F0WRN8"/>